<keyword evidence="10" id="KW-0812">Transmembrane</keyword>
<evidence type="ECO:0000256" key="8">
    <source>
        <dbReference type="ARBA" id="ARBA00023012"/>
    </source>
</evidence>
<keyword evidence="7" id="KW-0067">ATP-binding</keyword>
<dbReference type="EC" id="2.7.13.3" evidence="2"/>
<keyword evidence="4" id="KW-0808">Transferase</keyword>
<keyword evidence="8" id="KW-0902">Two-component regulatory system</keyword>
<proteinExistence type="predicted"/>
<evidence type="ECO:0000256" key="9">
    <source>
        <dbReference type="SAM" id="MobiDB-lite"/>
    </source>
</evidence>
<reference evidence="12 13" key="1">
    <citation type="submission" date="2023-07" db="EMBL/GenBank/DDBJ databases">
        <title>Functional and genomic diversity of the sorghum phyllosphere microbiome.</title>
        <authorList>
            <person name="Shade A."/>
        </authorList>
    </citation>
    <scope>NUCLEOTIDE SEQUENCE [LARGE SCALE GENOMIC DNA]</scope>
    <source>
        <strain evidence="12 13">SORGH_AS_1207</strain>
    </source>
</reference>
<keyword evidence="10" id="KW-0472">Membrane</keyword>
<feature type="transmembrane region" description="Helical" evidence="10">
    <location>
        <begin position="98"/>
        <end position="115"/>
    </location>
</feature>
<sequence length="439" mass="45822">MAKTATVRHDDGVMPGESQPTKESVNTGRVVQTMRSPVFAAVVFLATVVQVCADPLTALATGAGEWGHRWPPAVVITLAALGCLAQAVCVTQAARRPVLALLGALACYLAVALWLGVPTWAAPMHLVVAVALFGVGAARSIPVAAAWAGATVAGAAAALGLWAAGAGAPAGAVVGFVLTEGTALASVSFAGVALGMLWAVLERRTQRARRRALAFKAQQAEAVEASRNAERGRIAQELHDVAGQHLAGLVSLCDASVELAPEHPQQALHLIEEVRAEGRYAAASLYGALGDLRAVDSRAQTPTPDLRRLSVLIDFWRDRGMDVQVETTGDLQAPPVVVSTTAYRAISEGLSNIAKHAPGAPVEVRVEVDPVRLTAAVSNGAARRARADEDELGLGWGLDNLREKLALVDGSLNASPNDRGGWHLGVEIPFPRTTEAERE</sequence>
<evidence type="ECO:0000256" key="7">
    <source>
        <dbReference type="ARBA" id="ARBA00022840"/>
    </source>
</evidence>
<organism evidence="12 13">
    <name type="scientific">Microbacterium trichothecenolyticum</name>
    <name type="common">Aureobacterium trichothecenolyticum</name>
    <dbReference type="NCBI Taxonomy" id="69370"/>
    <lineage>
        <taxon>Bacteria</taxon>
        <taxon>Bacillati</taxon>
        <taxon>Actinomycetota</taxon>
        <taxon>Actinomycetes</taxon>
        <taxon>Micrococcales</taxon>
        <taxon>Microbacteriaceae</taxon>
        <taxon>Microbacterium</taxon>
    </lineage>
</organism>
<dbReference type="Gene3D" id="3.30.565.10">
    <property type="entry name" value="Histidine kinase-like ATPase, C-terminal domain"/>
    <property type="match status" value="1"/>
</dbReference>
<feature type="transmembrane region" description="Helical" evidence="10">
    <location>
        <begin position="38"/>
        <end position="58"/>
    </location>
</feature>
<keyword evidence="3" id="KW-0597">Phosphoprotein</keyword>
<feature type="transmembrane region" description="Helical" evidence="10">
    <location>
        <begin position="70"/>
        <end position="91"/>
    </location>
</feature>
<keyword evidence="6 12" id="KW-0418">Kinase</keyword>
<gene>
    <name evidence="12" type="ORF">QE412_002491</name>
</gene>
<dbReference type="InterPro" id="IPR036890">
    <property type="entry name" value="HATPase_C_sf"/>
</dbReference>
<evidence type="ECO:0000256" key="6">
    <source>
        <dbReference type="ARBA" id="ARBA00022777"/>
    </source>
</evidence>
<evidence type="ECO:0000256" key="2">
    <source>
        <dbReference type="ARBA" id="ARBA00012438"/>
    </source>
</evidence>
<evidence type="ECO:0000256" key="3">
    <source>
        <dbReference type="ARBA" id="ARBA00022553"/>
    </source>
</evidence>
<accession>A0ABU0TW73</accession>
<dbReference type="PANTHER" id="PTHR24421:SF10">
    <property type="entry name" value="NITRATE_NITRITE SENSOR PROTEIN NARQ"/>
    <property type="match status" value="1"/>
</dbReference>
<dbReference type="InterPro" id="IPR050482">
    <property type="entry name" value="Sensor_HK_TwoCompSys"/>
</dbReference>
<dbReference type="Pfam" id="PF07730">
    <property type="entry name" value="HisKA_3"/>
    <property type="match status" value="1"/>
</dbReference>
<dbReference type="Proteomes" id="UP001226691">
    <property type="component" value="Unassembled WGS sequence"/>
</dbReference>
<keyword evidence="10" id="KW-1133">Transmembrane helix</keyword>
<dbReference type="Gene3D" id="1.20.5.1930">
    <property type="match status" value="1"/>
</dbReference>
<evidence type="ECO:0000313" key="12">
    <source>
        <dbReference type="EMBL" id="MDQ1123918.1"/>
    </source>
</evidence>
<dbReference type="PANTHER" id="PTHR24421">
    <property type="entry name" value="NITRATE/NITRITE SENSOR PROTEIN NARX-RELATED"/>
    <property type="match status" value="1"/>
</dbReference>
<feature type="transmembrane region" description="Helical" evidence="10">
    <location>
        <begin position="121"/>
        <end position="138"/>
    </location>
</feature>
<evidence type="ECO:0000259" key="11">
    <source>
        <dbReference type="Pfam" id="PF07730"/>
    </source>
</evidence>
<keyword evidence="13" id="KW-1185">Reference proteome</keyword>
<evidence type="ECO:0000256" key="10">
    <source>
        <dbReference type="SAM" id="Phobius"/>
    </source>
</evidence>
<feature type="transmembrane region" description="Helical" evidence="10">
    <location>
        <begin position="183"/>
        <end position="201"/>
    </location>
</feature>
<dbReference type="InterPro" id="IPR011712">
    <property type="entry name" value="Sig_transdc_His_kin_sub3_dim/P"/>
</dbReference>
<dbReference type="EMBL" id="JAUTBF010000001">
    <property type="protein sequence ID" value="MDQ1123918.1"/>
    <property type="molecule type" value="Genomic_DNA"/>
</dbReference>
<feature type="compositionally biased region" description="Polar residues" evidence="9">
    <location>
        <begin position="18"/>
        <end position="27"/>
    </location>
</feature>
<feature type="domain" description="Signal transduction histidine kinase subgroup 3 dimerisation and phosphoacceptor" evidence="11">
    <location>
        <begin position="230"/>
        <end position="295"/>
    </location>
</feature>
<dbReference type="SUPFAM" id="SSF55874">
    <property type="entry name" value="ATPase domain of HSP90 chaperone/DNA topoisomerase II/histidine kinase"/>
    <property type="match status" value="1"/>
</dbReference>
<name>A0ABU0TW73_MICTR</name>
<evidence type="ECO:0000256" key="4">
    <source>
        <dbReference type="ARBA" id="ARBA00022679"/>
    </source>
</evidence>
<dbReference type="CDD" id="cd16917">
    <property type="entry name" value="HATPase_UhpB-NarQ-NarX-like"/>
    <property type="match status" value="1"/>
</dbReference>
<feature type="region of interest" description="Disordered" evidence="9">
    <location>
        <begin position="1"/>
        <end position="27"/>
    </location>
</feature>
<protein>
    <recommendedName>
        <fullName evidence="2">histidine kinase</fullName>
        <ecNumber evidence="2">2.7.13.3</ecNumber>
    </recommendedName>
</protein>
<evidence type="ECO:0000313" key="13">
    <source>
        <dbReference type="Proteomes" id="UP001226691"/>
    </source>
</evidence>
<keyword evidence="5" id="KW-0547">Nucleotide-binding</keyword>
<evidence type="ECO:0000256" key="1">
    <source>
        <dbReference type="ARBA" id="ARBA00000085"/>
    </source>
</evidence>
<comment type="caution">
    <text evidence="12">The sequence shown here is derived from an EMBL/GenBank/DDBJ whole genome shotgun (WGS) entry which is preliminary data.</text>
</comment>
<evidence type="ECO:0000256" key="5">
    <source>
        <dbReference type="ARBA" id="ARBA00022741"/>
    </source>
</evidence>
<comment type="catalytic activity">
    <reaction evidence="1">
        <text>ATP + protein L-histidine = ADP + protein N-phospho-L-histidine.</text>
        <dbReference type="EC" id="2.7.13.3"/>
    </reaction>
</comment>
<dbReference type="GO" id="GO:0016301">
    <property type="term" value="F:kinase activity"/>
    <property type="evidence" value="ECO:0007669"/>
    <property type="project" value="UniProtKB-KW"/>
</dbReference>